<organism evidence="3">
    <name type="scientific">Amblyomma cajennense</name>
    <name type="common">Cayenne tick</name>
    <name type="synonym">Acarus cajennensis</name>
    <dbReference type="NCBI Taxonomy" id="34607"/>
    <lineage>
        <taxon>Eukaryota</taxon>
        <taxon>Metazoa</taxon>
        <taxon>Ecdysozoa</taxon>
        <taxon>Arthropoda</taxon>
        <taxon>Chelicerata</taxon>
        <taxon>Arachnida</taxon>
        <taxon>Acari</taxon>
        <taxon>Parasitiformes</taxon>
        <taxon>Ixodida</taxon>
        <taxon>Ixodoidea</taxon>
        <taxon>Ixodidae</taxon>
        <taxon>Amblyomminae</taxon>
        <taxon>Amblyomma</taxon>
    </lineage>
</organism>
<feature type="domain" description="BPTI/Kunitz inhibitor" evidence="2">
    <location>
        <begin position="88"/>
        <end position="140"/>
    </location>
</feature>
<dbReference type="AlphaFoldDB" id="A0A023FT43"/>
<name>A0A023FT43_AMBCJ</name>
<sequence length="142" mass="16443">CVWRRRPRVDLEICKALLFLALVALASAVLRPNPFDPRCQSSYPPLQNKPCPHKSFMYYAAKKKCVWTCGRGPFVSRNECDRACRTPAVCNWPRPFETCVHPFYVYYFDKYSGRCLLDNRGCRYTGNNFPGVEECRRTCKAG</sequence>
<proteinExistence type="evidence at transcript level"/>
<feature type="signal peptide" evidence="1">
    <location>
        <begin position="1"/>
        <end position="28"/>
    </location>
</feature>
<evidence type="ECO:0000256" key="1">
    <source>
        <dbReference type="SAM" id="SignalP"/>
    </source>
</evidence>
<dbReference type="InterPro" id="IPR036880">
    <property type="entry name" value="Kunitz_BPTI_sf"/>
</dbReference>
<dbReference type="SMART" id="SM00131">
    <property type="entry name" value="KU"/>
    <property type="match status" value="1"/>
</dbReference>
<feature type="chain" id="PRO_5001517491" description="BPTI/Kunitz inhibitor domain-containing protein" evidence="1">
    <location>
        <begin position="29"/>
        <end position="142"/>
    </location>
</feature>
<dbReference type="Gene3D" id="4.10.410.10">
    <property type="entry name" value="Pancreatic trypsin inhibitor Kunitz domain"/>
    <property type="match status" value="1"/>
</dbReference>
<feature type="non-terminal residue" evidence="3">
    <location>
        <position position="1"/>
    </location>
</feature>
<keyword evidence="1" id="KW-0732">Signal</keyword>
<dbReference type="SUPFAM" id="SSF57362">
    <property type="entry name" value="BPTI-like"/>
    <property type="match status" value="1"/>
</dbReference>
<dbReference type="InterPro" id="IPR002223">
    <property type="entry name" value="Kunitz_BPTI"/>
</dbReference>
<accession>A0A023FT43</accession>
<dbReference type="GO" id="GO:0004867">
    <property type="term" value="F:serine-type endopeptidase inhibitor activity"/>
    <property type="evidence" value="ECO:0007669"/>
    <property type="project" value="InterPro"/>
</dbReference>
<reference evidence="3" key="1">
    <citation type="submission" date="2014-03" db="EMBL/GenBank/DDBJ databases">
        <title>The sialotranscriptome of Amblyomma triste, Amblyomma parvum and Amblyomma cajennense ticks, uncovered by 454-based RNA-seq.</title>
        <authorList>
            <person name="Garcia G.R."/>
            <person name="Gardinassi L.G."/>
            <person name="Ribeiro J.M."/>
            <person name="Anatriello E."/>
            <person name="Ferreira B.R."/>
            <person name="Moreira H.N."/>
            <person name="Mafra C."/>
            <person name="Olegario M.M."/>
            <person name="Szabo P.J."/>
            <person name="Miranda-Santos I.K."/>
            <person name="Maruyama S.R."/>
        </authorList>
    </citation>
    <scope>NUCLEOTIDE SEQUENCE</scope>
    <source>
        <strain evidence="3">Uberlandia</strain>
        <tissue evidence="3">Salivary glands</tissue>
    </source>
</reference>
<evidence type="ECO:0000259" key="2">
    <source>
        <dbReference type="SMART" id="SM00131"/>
    </source>
</evidence>
<dbReference type="EMBL" id="GBBK01000607">
    <property type="protein sequence ID" value="JAC23875.1"/>
    <property type="molecule type" value="mRNA"/>
</dbReference>
<evidence type="ECO:0000313" key="3">
    <source>
        <dbReference type="EMBL" id="JAC23875.1"/>
    </source>
</evidence>
<protein>
    <recommendedName>
        <fullName evidence="2">BPTI/Kunitz inhibitor domain-containing protein</fullName>
    </recommendedName>
</protein>